<evidence type="ECO:0000313" key="11">
    <source>
        <dbReference type="Proteomes" id="UP001596391"/>
    </source>
</evidence>
<evidence type="ECO:0000256" key="4">
    <source>
        <dbReference type="ARBA" id="ARBA00022755"/>
    </source>
</evidence>
<dbReference type="Pfam" id="PF00551">
    <property type="entry name" value="Formyl_trans_N"/>
    <property type="match status" value="1"/>
</dbReference>
<keyword evidence="3 10" id="KW-0808">Transferase</keyword>
<dbReference type="RefSeq" id="WP_263369423.1">
    <property type="nucleotide sequence ID" value="NZ_JAGSYD010000001.1"/>
</dbReference>
<evidence type="ECO:0000256" key="2">
    <source>
        <dbReference type="ARBA" id="ARBA00012254"/>
    </source>
</evidence>
<feature type="domain" description="Formyl transferase N-terminal" evidence="9">
    <location>
        <begin position="19"/>
        <end position="198"/>
    </location>
</feature>
<dbReference type="Gene3D" id="3.40.50.170">
    <property type="entry name" value="Formyl transferase, N-terminal domain"/>
    <property type="match status" value="1"/>
</dbReference>
<evidence type="ECO:0000256" key="5">
    <source>
        <dbReference type="ARBA" id="ARBA00038440"/>
    </source>
</evidence>
<dbReference type="SUPFAM" id="SSF53328">
    <property type="entry name" value="Formyltransferase"/>
    <property type="match status" value="1"/>
</dbReference>
<comment type="caution">
    <text evidence="10">The sequence shown here is derived from an EMBL/GenBank/DDBJ whole genome shotgun (WGS) entry which is preliminary data.</text>
</comment>
<dbReference type="InterPro" id="IPR036477">
    <property type="entry name" value="Formyl_transf_N_sf"/>
</dbReference>
<keyword evidence="4" id="KW-0658">Purine biosynthesis</keyword>
<accession>A0ABW1Z8C7</accession>
<dbReference type="InterPro" id="IPR002376">
    <property type="entry name" value="Formyl_transf_N"/>
</dbReference>
<evidence type="ECO:0000256" key="8">
    <source>
        <dbReference type="ARBA" id="ARBA00047664"/>
    </source>
</evidence>
<comment type="similarity">
    <text evidence="5">Belongs to the GART family.</text>
</comment>
<dbReference type="Proteomes" id="UP001596391">
    <property type="component" value="Unassembled WGS sequence"/>
</dbReference>
<evidence type="ECO:0000256" key="3">
    <source>
        <dbReference type="ARBA" id="ARBA00022679"/>
    </source>
</evidence>
<proteinExistence type="inferred from homology"/>
<evidence type="ECO:0000313" key="10">
    <source>
        <dbReference type="EMBL" id="MFC6645702.1"/>
    </source>
</evidence>
<dbReference type="PANTHER" id="PTHR43369:SF2">
    <property type="entry name" value="PHOSPHORIBOSYLGLYCINAMIDE FORMYLTRANSFERASE"/>
    <property type="match status" value="1"/>
</dbReference>
<evidence type="ECO:0000256" key="6">
    <source>
        <dbReference type="ARBA" id="ARBA00041324"/>
    </source>
</evidence>
<organism evidence="10 11">
    <name type="scientific">Granulicella cerasi</name>
    <dbReference type="NCBI Taxonomy" id="741063"/>
    <lineage>
        <taxon>Bacteria</taxon>
        <taxon>Pseudomonadati</taxon>
        <taxon>Acidobacteriota</taxon>
        <taxon>Terriglobia</taxon>
        <taxon>Terriglobales</taxon>
        <taxon>Acidobacteriaceae</taxon>
        <taxon>Granulicella</taxon>
    </lineage>
</organism>
<name>A0ABW1Z8C7_9BACT</name>
<gene>
    <name evidence="10" type="ORF">ACFQBQ_08950</name>
</gene>
<evidence type="ECO:0000256" key="1">
    <source>
        <dbReference type="ARBA" id="ARBA00005054"/>
    </source>
</evidence>
<dbReference type="EC" id="2.1.2.2" evidence="2"/>
<reference evidence="11" key="1">
    <citation type="journal article" date="2019" name="Int. J. Syst. Evol. Microbiol.">
        <title>The Global Catalogue of Microorganisms (GCM) 10K type strain sequencing project: providing services to taxonomists for standard genome sequencing and annotation.</title>
        <authorList>
            <consortium name="The Broad Institute Genomics Platform"/>
            <consortium name="The Broad Institute Genome Sequencing Center for Infectious Disease"/>
            <person name="Wu L."/>
            <person name="Ma J."/>
        </authorList>
    </citation>
    <scope>NUCLEOTIDE SEQUENCE [LARGE SCALE GENOMIC DNA]</scope>
    <source>
        <strain evidence="11">CGMCC 1.16026</strain>
    </source>
</reference>
<evidence type="ECO:0000256" key="7">
    <source>
        <dbReference type="ARBA" id="ARBA00041682"/>
    </source>
</evidence>
<dbReference type="InterPro" id="IPR001555">
    <property type="entry name" value="GART_AS"/>
</dbReference>
<dbReference type="PROSITE" id="PS00373">
    <property type="entry name" value="GART"/>
    <property type="match status" value="1"/>
</dbReference>
<evidence type="ECO:0000259" key="9">
    <source>
        <dbReference type="Pfam" id="PF00551"/>
    </source>
</evidence>
<comment type="catalytic activity">
    <reaction evidence="8">
        <text>N(1)-(5-phospho-beta-D-ribosyl)glycinamide + (6R)-10-formyltetrahydrofolate = N(2)-formyl-N(1)-(5-phospho-beta-D-ribosyl)glycinamide + (6S)-5,6,7,8-tetrahydrofolate + H(+)</text>
        <dbReference type="Rhea" id="RHEA:15053"/>
        <dbReference type="ChEBI" id="CHEBI:15378"/>
        <dbReference type="ChEBI" id="CHEBI:57453"/>
        <dbReference type="ChEBI" id="CHEBI:143788"/>
        <dbReference type="ChEBI" id="CHEBI:147286"/>
        <dbReference type="ChEBI" id="CHEBI:195366"/>
        <dbReference type="EC" id="2.1.2.2"/>
    </reaction>
</comment>
<dbReference type="EMBL" id="JBHSWI010000001">
    <property type="protein sequence ID" value="MFC6645702.1"/>
    <property type="molecule type" value="Genomic_DNA"/>
</dbReference>
<comment type="pathway">
    <text evidence="1">Purine metabolism; IMP biosynthesis via de novo pathway; N(2)-formyl-N(1)-(5-phospho-D-ribosyl)glycinamide from N(1)-(5-phospho-D-ribosyl)glycinamide (10-formyl THF route): step 1/1.</text>
</comment>
<sequence length="240" mass="26140">MNSLMNEHDAEGSADRPVRLAFLISSGASHVLAVAEAVRQGRLPHCEVAIILCNIPGAHGAEATRAAGLQTVTMEGRGREQRDHEEAIDALLRRMRVDLICLAGYLRTLSGAFLRKWPDRVLSIHSSLLPAFPRSQPVAQALEYGAQVTGCTVSLMTDALDGGVILAQRAVPIEDDDTVQSVTERLLVEEHEAYINAIGNMLSGEYEIVGRKFRRRALQEHEAHEGAVPGFEQESAPMQA</sequence>
<keyword evidence="11" id="KW-1185">Reference proteome</keyword>
<dbReference type="PANTHER" id="PTHR43369">
    <property type="entry name" value="PHOSPHORIBOSYLGLYCINAMIDE FORMYLTRANSFERASE"/>
    <property type="match status" value="1"/>
</dbReference>
<dbReference type="GO" id="GO:0004644">
    <property type="term" value="F:phosphoribosylglycinamide formyltransferase activity"/>
    <property type="evidence" value="ECO:0007669"/>
    <property type="project" value="UniProtKB-EC"/>
</dbReference>
<protein>
    <recommendedName>
        <fullName evidence="2">phosphoribosylglycinamide formyltransferase 1</fullName>
        <ecNumber evidence="2">2.1.2.2</ecNumber>
    </recommendedName>
    <alternativeName>
        <fullName evidence="7">5'-phosphoribosylglycinamide transformylase</fullName>
    </alternativeName>
    <alternativeName>
        <fullName evidence="6">GAR transformylase</fullName>
    </alternativeName>
</protein>